<dbReference type="RefSeq" id="WP_171481505.1">
    <property type="nucleotide sequence ID" value="NZ_JABGBP010000144.1"/>
</dbReference>
<gene>
    <name evidence="7" type="ORF">HLB00_04195</name>
</gene>
<keyword evidence="4" id="KW-0648">Protein biosynthesis</keyword>
<dbReference type="EMBL" id="JABGBP010000144">
    <property type="protein sequence ID" value="NOL60034.1"/>
    <property type="molecule type" value="Genomic_DNA"/>
</dbReference>
<evidence type="ECO:0000256" key="5">
    <source>
        <dbReference type="ARBA" id="ARBA00023146"/>
    </source>
</evidence>
<dbReference type="InterPro" id="IPR045864">
    <property type="entry name" value="aa-tRNA-synth_II/BPL/LPL"/>
</dbReference>
<evidence type="ECO:0000256" key="2">
    <source>
        <dbReference type="ARBA" id="ARBA00022741"/>
    </source>
</evidence>
<dbReference type="AlphaFoldDB" id="A0A7K4FLV6"/>
<keyword evidence="3" id="KW-0067">ATP-binding</keyword>
<organism evidence="7 8">
    <name type="scientific">Ferroplasma acidiphilum</name>
    <dbReference type="NCBI Taxonomy" id="74969"/>
    <lineage>
        <taxon>Archaea</taxon>
        <taxon>Methanobacteriati</taxon>
        <taxon>Thermoplasmatota</taxon>
        <taxon>Thermoplasmata</taxon>
        <taxon>Thermoplasmatales</taxon>
        <taxon>Ferroplasmaceae</taxon>
        <taxon>Ferroplasma</taxon>
    </lineage>
</organism>
<dbReference type="Proteomes" id="UP000546917">
    <property type="component" value="Unassembled WGS sequence"/>
</dbReference>
<keyword evidence="1" id="KW-0436">Ligase</keyword>
<dbReference type="GO" id="GO:0043039">
    <property type="term" value="P:tRNA aminoacylation"/>
    <property type="evidence" value="ECO:0007669"/>
    <property type="project" value="InterPro"/>
</dbReference>
<dbReference type="InterPro" id="IPR002319">
    <property type="entry name" value="Phenylalanyl-tRNA_Synthase"/>
</dbReference>
<evidence type="ECO:0000256" key="4">
    <source>
        <dbReference type="ARBA" id="ARBA00022917"/>
    </source>
</evidence>
<proteinExistence type="predicted"/>
<dbReference type="GO" id="GO:0000049">
    <property type="term" value="F:tRNA binding"/>
    <property type="evidence" value="ECO:0007669"/>
    <property type="project" value="InterPro"/>
</dbReference>
<dbReference type="Pfam" id="PF01409">
    <property type="entry name" value="tRNA-synt_2d"/>
    <property type="match status" value="1"/>
</dbReference>
<dbReference type="GO" id="GO:0005524">
    <property type="term" value="F:ATP binding"/>
    <property type="evidence" value="ECO:0007669"/>
    <property type="project" value="UniProtKB-KW"/>
</dbReference>
<keyword evidence="2" id="KW-0547">Nucleotide-binding</keyword>
<evidence type="ECO:0000256" key="1">
    <source>
        <dbReference type="ARBA" id="ARBA00022598"/>
    </source>
</evidence>
<sequence>GLERLAMLYYNFNDIREIYNSDLDWLKNYKIKF</sequence>
<feature type="non-terminal residue" evidence="7">
    <location>
        <position position="1"/>
    </location>
</feature>
<feature type="domain" description="Phenylalanyl-tRNA synthetase" evidence="6">
    <location>
        <begin position="1"/>
        <end position="28"/>
    </location>
</feature>
<evidence type="ECO:0000259" key="6">
    <source>
        <dbReference type="Pfam" id="PF01409"/>
    </source>
</evidence>
<reference evidence="7 8" key="1">
    <citation type="submission" date="2020-05" db="EMBL/GenBank/DDBJ databases">
        <authorList>
            <person name="Zhang R."/>
        </authorList>
    </citation>
    <scope>NUCLEOTIDE SEQUENCE [LARGE SCALE GENOMIC DNA]</scope>
    <source>
        <strain evidence="7 8">DSM 28986</strain>
    </source>
</reference>
<comment type="caution">
    <text evidence="7">The sequence shown here is derived from an EMBL/GenBank/DDBJ whole genome shotgun (WGS) entry which is preliminary data.</text>
</comment>
<dbReference type="SUPFAM" id="SSF55681">
    <property type="entry name" value="Class II aaRS and biotin synthetases"/>
    <property type="match status" value="1"/>
</dbReference>
<evidence type="ECO:0000313" key="8">
    <source>
        <dbReference type="Proteomes" id="UP000546917"/>
    </source>
</evidence>
<evidence type="ECO:0000313" key="7">
    <source>
        <dbReference type="EMBL" id="NOL60034.1"/>
    </source>
</evidence>
<dbReference type="Gene3D" id="3.30.930.10">
    <property type="entry name" value="Bira Bifunctional Protein, Domain 2"/>
    <property type="match status" value="1"/>
</dbReference>
<evidence type="ECO:0000256" key="3">
    <source>
        <dbReference type="ARBA" id="ARBA00022840"/>
    </source>
</evidence>
<dbReference type="GO" id="GO:0006412">
    <property type="term" value="P:translation"/>
    <property type="evidence" value="ECO:0007669"/>
    <property type="project" value="UniProtKB-KW"/>
</dbReference>
<name>A0A7K4FLV6_9ARCH</name>
<dbReference type="GO" id="GO:0004812">
    <property type="term" value="F:aminoacyl-tRNA ligase activity"/>
    <property type="evidence" value="ECO:0007669"/>
    <property type="project" value="UniProtKB-KW"/>
</dbReference>
<accession>A0A7K4FLV6</accession>
<protein>
    <recommendedName>
        <fullName evidence="6">Phenylalanyl-tRNA synthetase domain-containing protein</fullName>
    </recommendedName>
</protein>
<keyword evidence="5" id="KW-0030">Aminoacyl-tRNA synthetase</keyword>